<evidence type="ECO:0000256" key="2">
    <source>
        <dbReference type="SAM" id="SignalP"/>
    </source>
</evidence>
<reference evidence="4" key="1">
    <citation type="journal article" date="2023" name="Commun. Biol.">
        <title>Genome analysis of Parmales, the sister group of diatoms, reveals the evolutionary specialization of diatoms from phago-mixotrophs to photoautotrophs.</title>
        <authorList>
            <person name="Ban H."/>
            <person name="Sato S."/>
            <person name="Yoshikawa S."/>
            <person name="Yamada K."/>
            <person name="Nakamura Y."/>
            <person name="Ichinomiya M."/>
            <person name="Sato N."/>
            <person name="Blanc-Mathieu R."/>
            <person name="Endo H."/>
            <person name="Kuwata A."/>
            <person name="Ogata H."/>
        </authorList>
    </citation>
    <scope>NUCLEOTIDE SEQUENCE [LARGE SCALE GENOMIC DNA]</scope>
    <source>
        <strain evidence="4">NIES 3700</strain>
    </source>
</reference>
<comment type="caution">
    <text evidence="3">The sequence shown here is derived from an EMBL/GenBank/DDBJ whole genome shotgun (WGS) entry which is preliminary data.</text>
</comment>
<evidence type="ECO:0000256" key="1">
    <source>
        <dbReference type="SAM" id="MobiDB-lite"/>
    </source>
</evidence>
<accession>A0A9W7C803</accession>
<evidence type="ECO:0000313" key="4">
    <source>
        <dbReference type="Proteomes" id="UP001165122"/>
    </source>
</evidence>
<keyword evidence="2" id="KW-0732">Signal</keyword>
<feature type="compositionally biased region" description="Pro residues" evidence="1">
    <location>
        <begin position="47"/>
        <end position="65"/>
    </location>
</feature>
<dbReference type="AlphaFoldDB" id="A0A9W7C803"/>
<feature type="region of interest" description="Disordered" evidence="1">
    <location>
        <begin position="35"/>
        <end position="65"/>
    </location>
</feature>
<proteinExistence type="predicted"/>
<evidence type="ECO:0000313" key="3">
    <source>
        <dbReference type="EMBL" id="GMI01356.1"/>
    </source>
</evidence>
<feature type="signal peptide" evidence="2">
    <location>
        <begin position="1"/>
        <end position="23"/>
    </location>
</feature>
<name>A0A9W7C803_9STRA</name>
<keyword evidence="4" id="KW-1185">Reference proteome</keyword>
<protein>
    <submittedName>
        <fullName evidence="3">Uncharacterized protein</fullName>
    </submittedName>
</protein>
<feature type="chain" id="PRO_5040726313" evidence="2">
    <location>
        <begin position="24"/>
        <end position="488"/>
    </location>
</feature>
<gene>
    <name evidence="3" type="ORF">TrLO_g1136</name>
</gene>
<organism evidence="3 4">
    <name type="scientific">Triparma laevis f. longispina</name>
    <dbReference type="NCBI Taxonomy" id="1714387"/>
    <lineage>
        <taxon>Eukaryota</taxon>
        <taxon>Sar</taxon>
        <taxon>Stramenopiles</taxon>
        <taxon>Ochrophyta</taxon>
        <taxon>Bolidophyceae</taxon>
        <taxon>Parmales</taxon>
        <taxon>Triparmaceae</taxon>
        <taxon>Triparma</taxon>
    </lineage>
</organism>
<dbReference type="OrthoDB" id="10424808at2759"/>
<sequence length="488" mass="54210">MSRTLATAVVSVLVLALLVVVQTFKEKSYLTSLPGQDNNILPAPTKNLPPLPPKEKPSPPPPLPFTPNSLLVNDTPHGLLNDLDKLFTPIRGGSVLLIGDSTMRQLMNTVVGIIKAHEEFKESERIARLQPDYMQPFTDMAYKDLVKEGATSLDVLNSVMSRCPTSEADWRDIQENSLQQHHLRRRTELTIPIKFGGRCAYGANTRFYTHKGATKIPIIDSYDVMFLNHGTGAGGAGTGWGTNDEERTQWIEEVKATATAAGRPQPKLIVANSGGLHMLHVYPDRMMEDWVKTQVTGVVFKEAVIEGIKNLLNLLAENGGGTLVYKTTNAICDSCFYGNRRHIIEARNDPSVDGVECTPEIEHCRGPFPWSSDKECEDYIREIALNRPDAPHCLETSIAAAGAKRFYLLELEAIAELKEELRTKWPTARFEILDTHAVTEPLCTPGCECDRCDGLHWPLANTLFWSIMAKGIKENVVPNNINNDNNQE</sequence>
<dbReference type="EMBL" id="BRXW01000033">
    <property type="protein sequence ID" value="GMI01356.1"/>
    <property type="molecule type" value="Genomic_DNA"/>
</dbReference>
<dbReference type="Proteomes" id="UP001165122">
    <property type="component" value="Unassembled WGS sequence"/>
</dbReference>